<sequence>MLAVAAIAIRDLLVEIGWLNGRQWSHSATRWVAESSWHQWMWAVSAAAIAVGLAFLWQSVRPRRRRYIQLAGHEALWTRRGDIGRRCTSAVSALPGVARVETSVGRRKVKVTVEASGVHDTATVRNAVEGVLSAVAVPLRASIKTVAPHVAEGERL</sequence>
<evidence type="ECO:0000256" key="1">
    <source>
        <dbReference type="SAM" id="Phobius"/>
    </source>
</evidence>
<organism evidence="3 4">
    <name type="scientific">Williamsia marianensis</name>
    <dbReference type="NCBI Taxonomy" id="85044"/>
    <lineage>
        <taxon>Bacteria</taxon>
        <taxon>Bacillati</taxon>
        <taxon>Actinomycetota</taxon>
        <taxon>Actinomycetes</taxon>
        <taxon>Mycobacteriales</taxon>
        <taxon>Nocardiaceae</taxon>
        <taxon>Williamsia</taxon>
    </lineage>
</organism>
<evidence type="ECO:0000313" key="4">
    <source>
        <dbReference type="Proteomes" id="UP001185792"/>
    </source>
</evidence>
<evidence type="ECO:0000259" key="2">
    <source>
        <dbReference type="Pfam" id="PF19803"/>
    </source>
</evidence>
<dbReference type="Pfam" id="PF19803">
    <property type="entry name" value="DUF6286"/>
    <property type="match status" value="1"/>
</dbReference>
<keyword evidence="1" id="KW-0472">Membrane</keyword>
<gene>
    <name evidence="3" type="ORF">R4198_16230</name>
</gene>
<comment type="caution">
    <text evidence="3">The sequence shown here is derived from an EMBL/GenBank/DDBJ whole genome shotgun (WGS) entry which is preliminary data.</text>
</comment>
<name>A0ABU4EX79_WILMA</name>
<dbReference type="Proteomes" id="UP001185792">
    <property type="component" value="Unassembled WGS sequence"/>
</dbReference>
<evidence type="ECO:0000313" key="3">
    <source>
        <dbReference type="EMBL" id="MDV7135252.1"/>
    </source>
</evidence>
<proteinExistence type="predicted"/>
<reference evidence="3 4" key="1">
    <citation type="submission" date="2023-10" db="EMBL/GenBank/DDBJ databases">
        <title>Development of a sustainable strategy for remediation of hydrocarbon-contaminated territories based on the waste exchange concept.</title>
        <authorList>
            <person name="Krivoruchko A."/>
        </authorList>
    </citation>
    <scope>NUCLEOTIDE SEQUENCE [LARGE SCALE GENOMIC DNA]</scope>
    <source>
        <strain evidence="3 4">IEGM 1236</strain>
    </source>
</reference>
<keyword evidence="1" id="KW-0812">Transmembrane</keyword>
<keyword evidence="1" id="KW-1133">Transmembrane helix</keyword>
<dbReference type="EMBL" id="JAWLUM010000002">
    <property type="protein sequence ID" value="MDV7135252.1"/>
    <property type="molecule type" value="Genomic_DNA"/>
</dbReference>
<feature type="domain" description="DUF6286" evidence="2">
    <location>
        <begin position="50"/>
        <end position="133"/>
    </location>
</feature>
<keyword evidence="4" id="KW-1185">Reference proteome</keyword>
<protein>
    <submittedName>
        <fullName evidence="3">DUF6286 domain-containing protein</fullName>
    </submittedName>
</protein>
<feature type="transmembrane region" description="Helical" evidence="1">
    <location>
        <begin position="40"/>
        <end position="57"/>
    </location>
</feature>
<accession>A0ABU4EX79</accession>
<dbReference type="InterPro" id="IPR046253">
    <property type="entry name" value="DUF6286"/>
</dbReference>